<reference evidence="1" key="1">
    <citation type="submission" date="2020-05" db="EMBL/GenBank/DDBJ databases">
        <title>Large-scale comparative analyses of tick genomes elucidate their genetic diversity and vector capacities.</title>
        <authorList>
            <person name="Jia N."/>
            <person name="Wang J."/>
            <person name="Shi W."/>
            <person name="Du L."/>
            <person name="Sun Y."/>
            <person name="Zhan W."/>
            <person name="Jiang J."/>
            <person name="Wang Q."/>
            <person name="Zhang B."/>
            <person name="Ji P."/>
            <person name="Sakyi L.B."/>
            <person name="Cui X."/>
            <person name="Yuan T."/>
            <person name="Jiang B."/>
            <person name="Yang W."/>
            <person name="Lam T.T.-Y."/>
            <person name="Chang Q."/>
            <person name="Ding S."/>
            <person name="Wang X."/>
            <person name="Zhu J."/>
            <person name="Ruan X."/>
            <person name="Zhao L."/>
            <person name="Wei J."/>
            <person name="Que T."/>
            <person name="Du C."/>
            <person name="Cheng J."/>
            <person name="Dai P."/>
            <person name="Han X."/>
            <person name="Huang E."/>
            <person name="Gao Y."/>
            <person name="Liu J."/>
            <person name="Shao H."/>
            <person name="Ye R."/>
            <person name="Li L."/>
            <person name="Wei W."/>
            <person name="Wang X."/>
            <person name="Wang C."/>
            <person name="Yang T."/>
            <person name="Huo Q."/>
            <person name="Li W."/>
            <person name="Guo W."/>
            <person name="Chen H."/>
            <person name="Zhou L."/>
            <person name="Ni X."/>
            <person name="Tian J."/>
            <person name="Zhou Y."/>
            <person name="Sheng Y."/>
            <person name="Liu T."/>
            <person name="Pan Y."/>
            <person name="Xia L."/>
            <person name="Li J."/>
            <person name="Zhao F."/>
            <person name="Cao W."/>
        </authorList>
    </citation>
    <scope>NUCLEOTIDE SEQUENCE</scope>
    <source>
        <strain evidence="1">Hyas-2018</strain>
    </source>
</reference>
<keyword evidence="2" id="KW-1185">Reference proteome</keyword>
<sequence>MHLRRHFRLPRSVANELITGFASSPMWPTHNHGGKAAKSAKTQILNFIWYVANKTCVRDVADRFDLAEGDEMLDDSDEEEPGDVHWSKRTDSNACQDDNEEDSALPKLGELKREKVFAKMFGRQ</sequence>
<organism evidence="1 2">
    <name type="scientific">Hyalomma asiaticum</name>
    <name type="common">Tick</name>
    <dbReference type="NCBI Taxonomy" id="266040"/>
    <lineage>
        <taxon>Eukaryota</taxon>
        <taxon>Metazoa</taxon>
        <taxon>Ecdysozoa</taxon>
        <taxon>Arthropoda</taxon>
        <taxon>Chelicerata</taxon>
        <taxon>Arachnida</taxon>
        <taxon>Acari</taxon>
        <taxon>Parasitiformes</taxon>
        <taxon>Ixodida</taxon>
        <taxon>Ixodoidea</taxon>
        <taxon>Ixodidae</taxon>
        <taxon>Hyalomminae</taxon>
        <taxon>Hyalomma</taxon>
    </lineage>
</organism>
<comment type="caution">
    <text evidence="1">The sequence shown here is derived from an EMBL/GenBank/DDBJ whole genome shotgun (WGS) entry which is preliminary data.</text>
</comment>
<protein>
    <submittedName>
        <fullName evidence="1">Uncharacterized protein</fullName>
    </submittedName>
</protein>
<evidence type="ECO:0000313" key="2">
    <source>
        <dbReference type="Proteomes" id="UP000821845"/>
    </source>
</evidence>
<gene>
    <name evidence="1" type="ORF">HPB50_010321</name>
</gene>
<dbReference type="Proteomes" id="UP000821845">
    <property type="component" value="Chromosome 10"/>
</dbReference>
<proteinExistence type="predicted"/>
<evidence type="ECO:0000313" key="1">
    <source>
        <dbReference type="EMBL" id="KAH6942781.1"/>
    </source>
</evidence>
<dbReference type="EMBL" id="CM023490">
    <property type="protein sequence ID" value="KAH6942781.1"/>
    <property type="molecule type" value="Genomic_DNA"/>
</dbReference>
<accession>A0ACB7T6L2</accession>
<name>A0ACB7T6L2_HYAAI</name>